<dbReference type="AlphaFoldDB" id="A0AAV7QN19"/>
<sequence>MRTLRSSILVPSLRTSVYGDFTQIGSFVMCSGQFLASLLIGSLPLLLTGRGETTTALEKGHRHLYHSRRNVKMFRWNFHEHSA</sequence>
<proteinExistence type="predicted"/>
<evidence type="ECO:0000313" key="1">
    <source>
        <dbReference type="EMBL" id="KAJ1140530.1"/>
    </source>
</evidence>
<name>A0AAV7QN19_PLEWA</name>
<comment type="caution">
    <text evidence="1">The sequence shown here is derived from an EMBL/GenBank/DDBJ whole genome shotgun (WGS) entry which is preliminary data.</text>
</comment>
<dbReference type="Proteomes" id="UP001066276">
    <property type="component" value="Chromosome 6"/>
</dbReference>
<keyword evidence="2" id="KW-1185">Reference proteome</keyword>
<accession>A0AAV7QN19</accession>
<protein>
    <submittedName>
        <fullName evidence="1">Uncharacterized protein</fullName>
    </submittedName>
</protein>
<dbReference type="EMBL" id="JANPWB010000010">
    <property type="protein sequence ID" value="KAJ1140530.1"/>
    <property type="molecule type" value="Genomic_DNA"/>
</dbReference>
<evidence type="ECO:0000313" key="2">
    <source>
        <dbReference type="Proteomes" id="UP001066276"/>
    </source>
</evidence>
<organism evidence="1 2">
    <name type="scientific">Pleurodeles waltl</name>
    <name type="common">Iberian ribbed newt</name>
    <dbReference type="NCBI Taxonomy" id="8319"/>
    <lineage>
        <taxon>Eukaryota</taxon>
        <taxon>Metazoa</taxon>
        <taxon>Chordata</taxon>
        <taxon>Craniata</taxon>
        <taxon>Vertebrata</taxon>
        <taxon>Euteleostomi</taxon>
        <taxon>Amphibia</taxon>
        <taxon>Batrachia</taxon>
        <taxon>Caudata</taxon>
        <taxon>Salamandroidea</taxon>
        <taxon>Salamandridae</taxon>
        <taxon>Pleurodelinae</taxon>
        <taxon>Pleurodeles</taxon>
    </lineage>
</organism>
<reference evidence="1" key="1">
    <citation type="journal article" date="2022" name="bioRxiv">
        <title>Sequencing and chromosome-scale assembly of the giantPleurodeles waltlgenome.</title>
        <authorList>
            <person name="Brown T."/>
            <person name="Elewa A."/>
            <person name="Iarovenko S."/>
            <person name="Subramanian E."/>
            <person name="Araus A.J."/>
            <person name="Petzold A."/>
            <person name="Susuki M."/>
            <person name="Suzuki K.-i.T."/>
            <person name="Hayashi T."/>
            <person name="Toyoda A."/>
            <person name="Oliveira C."/>
            <person name="Osipova E."/>
            <person name="Leigh N.D."/>
            <person name="Simon A."/>
            <person name="Yun M.H."/>
        </authorList>
    </citation>
    <scope>NUCLEOTIDE SEQUENCE</scope>
    <source>
        <strain evidence="1">20211129_DDA</strain>
        <tissue evidence="1">Liver</tissue>
    </source>
</reference>
<gene>
    <name evidence="1" type="ORF">NDU88_006881</name>
</gene>